<dbReference type="HOGENOM" id="CLU_185115_1_0_11"/>
<name>C7N6F7_SLAHD</name>
<dbReference type="EMBL" id="CP001684">
    <property type="protein sequence ID" value="ACV22492.1"/>
    <property type="molecule type" value="Genomic_DNA"/>
</dbReference>
<proteinExistence type="predicted"/>
<dbReference type="RefSeq" id="WP_012798594.1">
    <property type="nucleotide sequence ID" value="NC_013165.1"/>
</dbReference>
<dbReference type="Proteomes" id="UP000002026">
    <property type="component" value="Chromosome"/>
</dbReference>
<reference evidence="1 2" key="1">
    <citation type="journal article" date="2009" name="Stand. Genomic Sci.">
        <title>Complete genome sequence of Slackia heliotrinireducens type strain (RHS 1).</title>
        <authorList>
            <person name="Pukall R."/>
            <person name="Lapidus A."/>
            <person name="Nolan M."/>
            <person name="Copeland A."/>
            <person name="Glavina Del Rio T."/>
            <person name="Lucas S."/>
            <person name="Chen F."/>
            <person name="Tice H."/>
            <person name="Cheng J.F."/>
            <person name="Chertkov O."/>
            <person name="Bruce D."/>
            <person name="Goodwin L."/>
            <person name="Kuske C."/>
            <person name="Brettin T."/>
            <person name="Detter J.C."/>
            <person name="Han C."/>
            <person name="Pitluck S."/>
            <person name="Pati A."/>
            <person name="Mavrommatis K."/>
            <person name="Ivanova N."/>
            <person name="Ovchinnikova G."/>
            <person name="Chen A."/>
            <person name="Palaniappan K."/>
            <person name="Schneider S."/>
            <person name="Rohde M."/>
            <person name="Chain P."/>
            <person name="D'haeseleer P."/>
            <person name="Goker M."/>
            <person name="Bristow J."/>
            <person name="Eisen J.A."/>
            <person name="Markowitz V."/>
            <person name="Kyrpides N.C."/>
            <person name="Klenk H.P."/>
            <person name="Hugenholtz P."/>
        </authorList>
    </citation>
    <scope>NUCLEOTIDE SEQUENCE [LARGE SCALE GENOMIC DNA]</scope>
    <source>
        <strain evidence="2">ATCC 29202 / DSM 20476 / NCTC 11029 / RHS 1</strain>
    </source>
</reference>
<evidence type="ECO:0000313" key="1">
    <source>
        <dbReference type="EMBL" id="ACV22492.1"/>
    </source>
</evidence>
<dbReference type="STRING" id="471855.Shel_14720"/>
<gene>
    <name evidence="1" type="ordered locus">Shel_14720</name>
</gene>
<protein>
    <submittedName>
        <fullName evidence="1">Uncharacterized protein</fullName>
    </submittedName>
</protein>
<keyword evidence="2" id="KW-1185">Reference proteome</keyword>
<accession>C7N6F7</accession>
<dbReference type="eggNOG" id="ENOG5032YVG">
    <property type="taxonomic scope" value="Bacteria"/>
</dbReference>
<dbReference type="KEGG" id="shi:Shel_14720"/>
<evidence type="ECO:0000313" key="2">
    <source>
        <dbReference type="Proteomes" id="UP000002026"/>
    </source>
</evidence>
<sequence length="97" mass="10871">MSNELMPLYYAIVKHFVGGSQDCAQGVVAALKPQYGDYKLLTLKDVEEALATAKENGLLDESNCDLDDNGELRIWYQVTEFGEDMIDRYIGKYSNPA</sequence>
<organism evidence="1 2">
    <name type="scientific">Slackia heliotrinireducens (strain ATCC 29202 / DSM 20476 / NCTC 11029 / RHS 1)</name>
    <name type="common">Peptococcus heliotrinreducens</name>
    <dbReference type="NCBI Taxonomy" id="471855"/>
    <lineage>
        <taxon>Bacteria</taxon>
        <taxon>Bacillati</taxon>
        <taxon>Actinomycetota</taxon>
        <taxon>Coriobacteriia</taxon>
        <taxon>Eggerthellales</taxon>
        <taxon>Eggerthellaceae</taxon>
        <taxon>Slackia</taxon>
    </lineage>
</organism>
<dbReference type="AlphaFoldDB" id="C7N6F7"/>